<dbReference type="GO" id="GO:0005509">
    <property type="term" value="F:calcium ion binding"/>
    <property type="evidence" value="ECO:0007669"/>
    <property type="project" value="TreeGrafter"/>
</dbReference>
<evidence type="ECO:0000256" key="2">
    <source>
        <dbReference type="ARBA" id="ARBA00022837"/>
    </source>
</evidence>
<dbReference type="PANTHER" id="PTHR45911:SF4">
    <property type="entry name" value="MULTIPLE C2 AND TRANSMEMBRANE DOMAIN-CONTAINING PROTEIN"/>
    <property type="match status" value="1"/>
</dbReference>
<evidence type="ECO:0000259" key="4">
    <source>
        <dbReference type="PROSITE" id="PS50004"/>
    </source>
</evidence>
<evidence type="ECO:0000256" key="3">
    <source>
        <dbReference type="SAM" id="MobiDB-lite"/>
    </source>
</evidence>
<dbReference type="SMART" id="SM00239">
    <property type="entry name" value="C2"/>
    <property type="match status" value="1"/>
</dbReference>
<dbReference type="Pfam" id="PF00168">
    <property type="entry name" value="C2"/>
    <property type="match status" value="1"/>
</dbReference>
<keyword evidence="6" id="KW-1185">Reference proteome</keyword>
<dbReference type="PANTHER" id="PTHR45911">
    <property type="entry name" value="C2 DOMAIN-CONTAINING PROTEIN"/>
    <property type="match status" value="1"/>
</dbReference>
<name>A0A9W8ASK2_9FUNG</name>
<protein>
    <submittedName>
        <fullName evidence="5">Ras GTPase-activating protein 4</fullName>
    </submittedName>
</protein>
<organism evidence="5 6">
    <name type="scientific">Dispira parvispora</name>
    <dbReference type="NCBI Taxonomy" id="1520584"/>
    <lineage>
        <taxon>Eukaryota</taxon>
        <taxon>Fungi</taxon>
        <taxon>Fungi incertae sedis</taxon>
        <taxon>Zoopagomycota</taxon>
        <taxon>Kickxellomycotina</taxon>
        <taxon>Dimargaritomycetes</taxon>
        <taxon>Dimargaritales</taxon>
        <taxon>Dimargaritaceae</taxon>
        <taxon>Dispira</taxon>
    </lineage>
</organism>
<feature type="region of interest" description="Disordered" evidence="3">
    <location>
        <begin position="184"/>
        <end position="280"/>
    </location>
</feature>
<evidence type="ECO:0000256" key="1">
    <source>
        <dbReference type="ARBA" id="ARBA00022723"/>
    </source>
</evidence>
<dbReference type="CDD" id="cd00030">
    <property type="entry name" value="C2"/>
    <property type="match status" value="1"/>
</dbReference>
<feature type="domain" description="C2" evidence="4">
    <location>
        <begin position="1"/>
        <end position="108"/>
    </location>
</feature>
<sequence>MFFSRNKPYIRVKILSARDLVPHDSDGYVDPCVTVEVGGDTESTSTMSECLAPVWNEGFNFRINPDRPPLEVVLRCNDDRLLRRNRLLGMVRIPLHDFFDGNTPRLYRSGGQFTEQSIPMVDPRTKGYAGSLTVKYGWCFSIEDYYRPEFQENWMRMMQNLEQMRFRDHPSSFDNYYGESFHPNGRFPRSNSTHHHGPHPSYGYPQDHWRSGHGQFSHSRAQGSYPEGSPEPPHPMRSSSFHRPGEESGHYRGGTGSHSPGPSFAPGHEQSHYDFGGGASQYPGSSGFGMGNAAGGGGYNSEFGSRMGHGSMPYGAPPPPPFMGPGGIPPMNGGMGGGPPNGFGAVPSFQGGMRSSYPPPPPPPFPNMPGMRPMMPPQNHEFPPFAAPGYAAPPHFM</sequence>
<dbReference type="PROSITE" id="PS50004">
    <property type="entry name" value="C2"/>
    <property type="match status" value="1"/>
</dbReference>
<dbReference type="AlphaFoldDB" id="A0A9W8ASK2"/>
<evidence type="ECO:0000313" key="6">
    <source>
        <dbReference type="Proteomes" id="UP001150925"/>
    </source>
</evidence>
<dbReference type="Proteomes" id="UP001150925">
    <property type="component" value="Unassembled WGS sequence"/>
</dbReference>
<reference evidence="5" key="1">
    <citation type="submission" date="2022-07" db="EMBL/GenBank/DDBJ databases">
        <title>Phylogenomic reconstructions and comparative analyses of Kickxellomycotina fungi.</title>
        <authorList>
            <person name="Reynolds N.K."/>
            <person name="Stajich J.E."/>
            <person name="Barry K."/>
            <person name="Grigoriev I.V."/>
            <person name="Crous P."/>
            <person name="Smith M.E."/>
        </authorList>
    </citation>
    <scope>NUCLEOTIDE SEQUENCE</scope>
    <source>
        <strain evidence="5">RSA 1196</strain>
    </source>
</reference>
<evidence type="ECO:0000313" key="5">
    <source>
        <dbReference type="EMBL" id="KAJ1965931.1"/>
    </source>
</evidence>
<proteinExistence type="predicted"/>
<dbReference type="OrthoDB" id="67700at2759"/>
<accession>A0A9W8ASK2</accession>
<dbReference type="SUPFAM" id="SSF49562">
    <property type="entry name" value="C2 domain (Calcium/lipid-binding domain, CaLB)"/>
    <property type="match status" value="1"/>
</dbReference>
<comment type="caution">
    <text evidence="5">The sequence shown here is derived from an EMBL/GenBank/DDBJ whole genome shotgun (WGS) entry which is preliminary data.</text>
</comment>
<dbReference type="GO" id="GO:0016020">
    <property type="term" value="C:membrane"/>
    <property type="evidence" value="ECO:0007669"/>
    <property type="project" value="TreeGrafter"/>
</dbReference>
<keyword evidence="2" id="KW-0106">Calcium</keyword>
<keyword evidence="1" id="KW-0479">Metal-binding</keyword>
<dbReference type="InterPro" id="IPR035892">
    <property type="entry name" value="C2_domain_sf"/>
</dbReference>
<dbReference type="InterPro" id="IPR000008">
    <property type="entry name" value="C2_dom"/>
</dbReference>
<dbReference type="Gene3D" id="2.60.40.150">
    <property type="entry name" value="C2 domain"/>
    <property type="match status" value="1"/>
</dbReference>
<dbReference type="EMBL" id="JANBPY010000555">
    <property type="protein sequence ID" value="KAJ1965931.1"/>
    <property type="molecule type" value="Genomic_DNA"/>
</dbReference>
<gene>
    <name evidence="5" type="primary">RASA4</name>
    <name evidence="5" type="ORF">IWQ62_002543</name>
</gene>